<comment type="caution">
    <text evidence="2">The sequence shown here is derived from an EMBL/GenBank/DDBJ whole genome shotgun (WGS) entry which is preliminary data.</text>
</comment>
<accession>A0A9W8MSB2</accession>
<proteinExistence type="predicted"/>
<gene>
    <name evidence="2" type="ORF">NLJ89_g10748</name>
</gene>
<evidence type="ECO:0000313" key="2">
    <source>
        <dbReference type="EMBL" id="KAJ3494702.1"/>
    </source>
</evidence>
<dbReference type="AlphaFoldDB" id="A0A9W8MSB2"/>
<name>A0A9W8MSB2_9AGAR</name>
<keyword evidence="3" id="KW-1185">Reference proteome</keyword>
<dbReference type="Proteomes" id="UP001148786">
    <property type="component" value="Unassembled WGS sequence"/>
</dbReference>
<sequence>MISPDDTKRFYIDELSVAHMVRLMERGVKIDIRNGVKDMIQYSKTRYEKERFGIGKAEREEEEEDGGKSDAMEWAAGSRPGALLNPLSCVVQSVLEEEFSVLKYLRIFIGESGGVETKNVRTRKSDSNR</sequence>
<reference evidence="2" key="1">
    <citation type="submission" date="2022-07" db="EMBL/GenBank/DDBJ databases">
        <title>Genome Sequence of Agrocybe chaxingu.</title>
        <authorList>
            <person name="Buettner E."/>
        </authorList>
    </citation>
    <scope>NUCLEOTIDE SEQUENCE</scope>
    <source>
        <strain evidence="2">MP-N11</strain>
    </source>
</reference>
<feature type="region of interest" description="Disordered" evidence="1">
    <location>
        <begin position="53"/>
        <end position="73"/>
    </location>
</feature>
<dbReference type="EMBL" id="JANKHO010002101">
    <property type="protein sequence ID" value="KAJ3494702.1"/>
    <property type="molecule type" value="Genomic_DNA"/>
</dbReference>
<evidence type="ECO:0000313" key="3">
    <source>
        <dbReference type="Proteomes" id="UP001148786"/>
    </source>
</evidence>
<protein>
    <submittedName>
        <fullName evidence="2">Uncharacterized protein</fullName>
    </submittedName>
</protein>
<organism evidence="2 3">
    <name type="scientific">Agrocybe chaxingu</name>
    <dbReference type="NCBI Taxonomy" id="84603"/>
    <lineage>
        <taxon>Eukaryota</taxon>
        <taxon>Fungi</taxon>
        <taxon>Dikarya</taxon>
        <taxon>Basidiomycota</taxon>
        <taxon>Agaricomycotina</taxon>
        <taxon>Agaricomycetes</taxon>
        <taxon>Agaricomycetidae</taxon>
        <taxon>Agaricales</taxon>
        <taxon>Agaricineae</taxon>
        <taxon>Strophariaceae</taxon>
        <taxon>Agrocybe</taxon>
    </lineage>
</organism>
<evidence type="ECO:0000256" key="1">
    <source>
        <dbReference type="SAM" id="MobiDB-lite"/>
    </source>
</evidence>